<evidence type="ECO:0000256" key="7">
    <source>
        <dbReference type="ARBA" id="ARBA00023242"/>
    </source>
</evidence>
<dbReference type="PANTHER" id="PTHR13142">
    <property type="entry name" value="INNER CENTROMERE PROTEIN"/>
    <property type="match status" value="1"/>
</dbReference>
<keyword evidence="4" id="KW-0963">Cytoplasm</keyword>
<feature type="compositionally biased region" description="Acidic residues" evidence="8">
    <location>
        <begin position="853"/>
        <end position="866"/>
    </location>
</feature>
<dbReference type="GO" id="GO:0005819">
    <property type="term" value="C:spindle"/>
    <property type="evidence" value="ECO:0007669"/>
    <property type="project" value="UniProtKB-SubCell"/>
</dbReference>
<proteinExistence type="inferred from homology"/>
<comment type="similarity">
    <text evidence="3">Belongs to the INCENP family.</text>
</comment>
<evidence type="ECO:0000313" key="11">
    <source>
        <dbReference type="EMBL" id="TPX47157.1"/>
    </source>
</evidence>
<dbReference type="GO" id="GO:0007059">
    <property type="term" value="P:chromosome segregation"/>
    <property type="evidence" value="ECO:0007669"/>
    <property type="project" value="UniProtKB-KW"/>
</dbReference>
<evidence type="ECO:0000256" key="1">
    <source>
        <dbReference type="ARBA" id="ARBA00004123"/>
    </source>
</evidence>
<feature type="compositionally biased region" description="Basic and acidic residues" evidence="8">
    <location>
        <begin position="71"/>
        <end position="80"/>
    </location>
</feature>
<feature type="region of interest" description="Disordered" evidence="8">
    <location>
        <begin position="48"/>
        <end position="105"/>
    </location>
</feature>
<dbReference type="AlphaFoldDB" id="A0A507D753"/>
<feature type="region of interest" description="Disordered" evidence="8">
    <location>
        <begin position="724"/>
        <end position="767"/>
    </location>
</feature>
<reference evidence="12 13" key="1">
    <citation type="journal article" date="2019" name="Sci. Rep.">
        <title>Comparative genomics of chytrid fungi reveal insights into the obligate biotrophic and pathogenic lifestyle of Synchytrium endobioticum.</title>
        <authorList>
            <person name="van de Vossenberg B.T.L.H."/>
            <person name="Warris S."/>
            <person name="Nguyen H.D.T."/>
            <person name="van Gent-Pelzer M.P.E."/>
            <person name="Joly D.L."/>
            <person name="van de Geest H.C."/>
            <person name="Bonants P.J.M."/>
            <person name="Smith D.S."/>
            <person name="Levesque C.A."/>
            <person name="van der Lee T.A.J."/>
        </authorList>
    </citation>
    <scope>NUCLEOTIDE SEQUENCE [LARGE SCALE GENOMIC DNA]</scope>
    <source>
        <strain evidence="11 13">LEV6574</strain>
        <strain evidence="10 12">MB42</strain>
    </source>
</reference>
<dbReference type="Proteomes" id="UP000320475">
    <property type="component" value="Unassembled WGS sequence"/>
</dbReference>
<evidence type="ECO:0000256" key="6">
    <source>
        <dbReference type="ARBA" id="ARBA00023212"/>
    </source>
</evidence>
<dbReference type="VEuPathDB" id="FungiDB:SeMB42_g05722"/>
<dbReference type="Gene3D" id="6.10.250.2990">
    <property type="match status" value="1"/>
</dbReference>
<organism evidence="11 13">
    <name type="scientific">Synchytrium endobioticum</name>
    <dbReference type="NCBI Taxonomy" id="286115"/>
    <lineage>
        <taxon>Eukaryota</taxon>
        <taxon>Fungi</taxon>
        <taxon>Fungi incertae sedis</taxon>
        <taxon>Chytridiomycota</taxon>
        <taxon>Chytridiomycota incertae sedis</taxon>
        <taxon>Chytridiomycetes</taxon>
        <taxon>Synchytriales</taxon>
        <taxon>Synchytriaceae</taxon>
        <taxon>Synchytrium</taxon>
    </lineage>
</organism>
<evidence type="ECO:0000256" key="5">
    <source>
        <dbReference type="ARBA" id="ARBA00022829"/>
    </source>
</evidence>
<dbReference type="STRING" id="286115.A0A507D753"/>
<comment type="subcellular location">
    <subcellularLocation>
        <location evidence="2">Cytoplasm</location>
        <location evidence="2">Cytoskeleton</location>
        <location evidence="2">Spindle</location>
    </subcellularLocation>
    <subcellularLocation>
        <location evidence="1">Nucleus</location>
    </subcellularLocation>
</comment>
<protein>
    <recommendedName>
        <fullName evidence="9">Inner centromere protein ARK-binding domain-containing protein</fullName>
    </recommendedName>
</protein>
<dbReference type="PANTHER" id="PTHR13142:SF1">
    <property type="entry name" value="INNER CENTROMERE PROTEIN"/>
    <property type="match status" value="1"/>
</dbReference>
<dbReference type="Proteomes" id="UP000317494">
    <property type="component" value="Unassembled WGS sequence"/>
</dbReference>
<keyword evidence="7" id="KW-0539">Nucleus</keyword>
<comment type="caution">
    <text evidence="11">The sequence shown here is derived from an EMBL/GenBank/DDBJ whole genome shotgun (WGS) entry which is preliminary data.</text>
</comment>
<keyword evidence="6" id="KW-0206">Cytoskeleton</keyword>
<dbReference type="Pfam" id="PF03941">
    <property type="entry name" value="INCENP_ARK-bind"/>
    <property type="match status" value="1"/>
</dbReference>
<evidence type="ECO:0000256" key="2">
    <source>
        <dbReference type="ARBA" id="ARBA00004186"/>
    </source>
</evidence>
<feature type="compositionally biased region" description="Basic and acidic residues" evidence="8">
    <location>
        <begin position="94"/>
        <end position="105"/>
    </location>
</feature>
<keyword evidence="12" id="KW-1185">Reference proteome</keyword>
<dbReference type="EMBL" id="QEAM01000084">
    <property type="protein sequence ID" value="TPX47157.1"/>
    <property type="molecule type" value="Genomic_DNA"/>
</dbReference>
<feature type="compositionally biased region" description="Polar residues" evidence="8">
    <location>
        <begin position="307"/>
        <end position="335"/>
    </location>
</feature>
<evidence type="ECO:0000313" key="10">
    <source>
        <dbReference type="EMBL" id="TPX41113.1"/>
    </source>
</evidence>
<evidence type="ECO:0000256" key="8">
    <source>
        <dbReference type="SAM" id="MobiDB-lite"/>
    </source>
</evidence>
<dbReference type="GO" id="GO:0005634">
    <property type="term" value="C:nucleus"/>
    <property type="evidence" value="ECO:0007669"/>
    <property type="project" value="UniProtKB-SubCell"/>
</dbReference>
<evidence type="ECO:0000313" key="13">
    <source>
        <dbReference type="Proteomes" id="UP000320475"/>
    </source>
</evidence>
<dbReference type="OrthoDB" id="6123at2759"/>
<keyword evidence="5" id="KW-0159">Chromosome partition</keyword>
<dbReference type="EMBL" id="QEAN01000285">
    <property type="protein sequence ID" value="TPX41113.1"/>
    <property type="molecule type" value="Genomic_DNA"/>
</dbReference>
<evidence type="ECO:0000313" key="12">
    <source>
        <dbReference type="Proteomes" id="UP000317494"/>
    </source>
</evidence>
<feature type="region of interest" description="Disordered" evidence="8">
    <location>
        <begin position="288"/>
        <end position="342"/>
    </location>
</feature>
<gene>
    <name evidence="11" type="ORF">SeLEV6574_g02825</name>
    <name evidence="10" type="ORF">SeMB42_g05722</name>
</gene>
<feature type="region of interest" description="Disordered" evidence="8">
    <location>
        <begin position="569"/>
        <end position="699"/>
    </location>
</feature>
<evidence type="ECO:0000259" key="9">
    <source>
        <dbReference type="Pfam" id="PF03941"/>
    </source>
</evidence>
<feature type="compositionally biased region" description="Polar residues" evidence="8">
    <location>
        <begin position="747"/>
        <end position="759"/>
    </location>
</feature>
<feature type="domain" description="Inner centromere protein ARK-binding" evidence="9">
    <location>
        <begin position="851"/>
        <end position="916"/>
    </location>
</feature>
<sequence>MLTASAPVFSCKAILHEAIARFEAECEAHSAWLLTFARTLLADASASAEQGKRKRSLLPGPDSAELQVEVNGKEERIRDGDLEESSQPKKRRITNNDENHCSKEASNDIVDGASDVEGLEPVKDHDVVRNKKLPMDLIEETIPLRETDLAASSTDVSKTDKAHRKKSSMKLSAKTIPLELIHLTGARTDDSTVEEGRHVTQVKTSSIEFIEKMIPLVELNVSASSSDDSTGEKDGSVALKKSSIKVIEETIPIKETGESASGITNSTVEKGGNVTRMKSSIKVIGETIPARETDESGAGCSDLGNGLLQTSSIEGNDTMSSPTPTQGNEISQQSPPREPQKTVRMDLASAIAATATSVPSPRQVFNDDPRLKSIMSTSIENLKKGLTSLNEKRKTALTSAAGQLLKTPAKISKVGNSIETTSTAEEEGDNLGQIDETSDMDVDLDDRSQISRNVIDGELSEAAETLKRDKAPKLTEASAGQAESDLVPTVFEEPALRDEEDPATVKGAEGDDKVIVVMDSILPLPTKHEKAKNIPAKIRNKGQLEVDLSTTKHTRQTIATTPAPVTLSLTKLGGGSTLKRPIKKPVRTDERIERVQQRRMEEEAKRAEEAKRREEDKARRAAEMSTKKDDEKKKQKHIDKQPGHKPFDKSKAKATAAKTPATDKHAPRESVKPLEAESFKATEVQNTKGFNQRHDTDEDLAPVKLAVKPTVLPSAKIQRIKVDSVGSNGSLPGPRTNIPVPEPVPANGSSNDNPRNTGFKTPIAPKTSILKTPVTTAKSGLETPAAPLYPPILNPIFDIEGMTCANTAVNATLGTASATIKAVSVKRVDSGQIKTKSGPTTIVDDKGDLPDIPSDDEESEDQDFEEDVRNSTSNAKGPVPSWAETPNLLDALKDQQVRDPDKIFGSVRPIQLEEVFRGVKDTRKFRPRTSSANWVGVDELTAQEELSYKHKMGFVE</sequence>
<accession>A0A507D753</accession>
<dbReference type="InterPro" id="IPR005635">
    <property type="entry name" value="Inner_centromere_prot_ARK-bd"/>
</dbReference>
<feature type="compositionally biased region" description="Basic and acidic residues" evidence="8">
    <location>
        <begin position="661"/>
        <end position="680"/>
    </location>
</feature>
<evidence type="ECO:0000256" key="3">
    <source>
        <dbReference type="ARBA" id="ARBA00010042"/>
    </source>
</evidence>
<feature type="region of interest" description="Disordered" evidence="8">
    <location>
        <begin position="416"/>
        <end position="443"/>
    </location>
</feature>
<feature type="compositionally biased region" description="Basic and acidic residues" evidence="8">
    <location>
        <begin position="586"/>
        <end position="651"/>
    </location>
</feature>
<feature type="region of interest" description="Disordered" evidence="8">
    <location>
        <begin position="826"/>
        <end position="886"/>
    </location>
</feature>
<evidence type="ECO:0000256" key="4">
    <source>
        <dbReference type="ARBA" id="ARBA00022490"/>
    </source>
</evidence>
<name>A0A507D753_9FUNG</name>